<comment type="catalytic activity">
    <reaction evidence="7">
        <text>L-seryl-[protein] + ATP = O-phospho-L-seryl-[protein] + ADP + H(+)</text>
        <dbReference type="Rhea" id="RHEA:17989"/>
        <dbReference type="Rhea" id="RHEA-COMP:9863"/>
        <dbReference type="Rhea" id="RHEA-COMP:11604"/>
        <dbReference type="ChEBI" id="CHEBI:15378"/>
        <dbReference type="ChEBI" id="CHEBI:29999"/>
        <dbReference type="ChEBI" id="CHEBI:30616"/>
        <dbReference type="ChEBI" id="CHEBI:83421"/>
        <dbReference type="ChEBI" id="CHEBI:456216"/>
        <dbReference type="EC" id="2.7.11.1"/>
    </reaction>
</comment>
<dbReference type="FunFam" id="1.10.510.10:FF:000571">
    <property type="entry name" value="Maternal embryonic leucine zipper kinase"/>
    <property type="match status" value="1"/>
</dbReference>
<evidence type="ECO:0000259" key="14">
    <source>
        <dbReference type="PROSITE" id="PS50011"/>
    </source>
</evidence>
<dbReference type="PROSITE" id="PS50011">
    <property type="entry name" value="PROTEIN_KINASE_DOM"/>
    <property type="match status" value="1"/>
</dbReference>
<feature type="region of interest" description="Disordered" evidence="13">
    <location>
        <begin position="361"/>
        <end position="408"/>
    </location>
</feature>
<feature type="binding site" evidence="9">
    <location>
        <position position="200"/>
    </location>
    <ligand>
        <name>ATP</name>
        <dbReference type="ChEBI" id="CHEBI:30616"/>
    </ligand>
</feature>
<name>A0AA38IMP9_9CUCU</name>
<evidence type="ECO:0000256" key="10">
    <source>
        <dbReference type="PIRSR" id="PIRSR630616-3"/>
    </source>
</evidence>
<dbReference type="InterPro" id="IPR017441">
    <property type="entry name" value="Protein_kinase_ATP_BS"/>
</dbReference>
<evidence type="ECO:0000256" key="4">
    <source>
        <dbReference type="ARBA" id="ARBA00022777"/>
    </source>
</evidence>
<dbReference type="Pfam" id="PF00069">
    <property type="entry name" value="Pkinase"/>
    <property type="match status" value="1"/>
</dbReference>
<dbReference type="InterPro" id="IPR000719">
    <property type="entry name" value="Prot_kinase_dom"/>
</dbReference>
<feature type="compositionally biased region" description="Basic residues" evidence="13">
    <location>
        <begin position="397"/>
        <end position="408"/>
    </location>
</feature>
<organism evidence="15 16">
    <name type="scientific">Zophobas morio</name>
    <dbReference type="NCBI Taxonomy" id="2755281"/>
    <lineage>
        <taxon>Eukaryota</taxon>
        <taxon>Metazoa</taxon>
        <taxon>Ecdysozoa</taxon>
        <taxon>Arthropoda</taxon>
        <taxon>Hexapoda</taxon>
        <taxon>Insecta</taxon>
        <taxon>Pterygota</taxon>
        <taxon>Neoptera</taxon>
        <taxon>Endopterygota</taxon>
        <taxon>Coleoptera</taxon>
        <taxon>Polyphaga</taxon>
        <taxon>Cucujiformia</taxon>
        <taxon>Tenebrionidae</taxon>
        <taxon>Zophobas</taxon>
    </lineage>
</organism>
<gene>
    <name evidence="15" type="ORF">Zmor_009723</name>
</gene>
<evidence type="ECO:0000256" key="3">
    <source>
        <dbReference type="ARBA" id="ARBA00022741"/>
    </source>
</evidence>
<keyword evidence="1 12" id="KW-0723">Serine/threonine-protein kinase</keyword>
<feature type="domain" description="Protein kinase" evidence="14">
    <location>
        <begin position="56"/>
        <end position="314"/>
    </location>
</feature>
<evidence type="ECO:0000256" key="7">
    <source>
        <dbReference type="ARBA" id="ARBA00048679"/>
    </source>
</evidence>
<dbReference type="AlphaFoldDB" id="A0AA38IMP9"/>
<feature type="cross-link" description="Glycyl lysine isopeptide (Lys-Gly) (interchain with G-Cter in SUMO2)" evidence="10">
    <location>
        <position position="177"/>
    </location>
</feature>
<dbReference type="EMBL" id="JALNTZ010000003">
    <property type="protein sequence ID" value="KAJ3657948.1"/>
    <property type="molecule type" value="Genomic_DNA"/>
</dbReference>
<dbReference type="SUPFAM" id="SSF56112">
    <property type="entry name" value="Protein kinase-like (PK-like)"/>
    <property type="match status" value="1"/>
</dbReference>
<evidence type="ECO:0000256" key="8">
    <source>
        <dbReference type="PIRSR" id="PIRSR630616-1"/>
    </source>
</evidence>
<sequence length="408" mass="47113">MSLVDTKQRMIHAAVNTDPLQHNMIENQKQPIHYGLKERNIPHIKINEMKELQVWYDFGGKLGEGGFGSVMIVTEKGSNKVWAMKVVSKSNAGVNLQLVQQEIGVLKLIQHPHIIYLDKIFESSKSMYMIFERCYDFANIYARHKPFPERLSKKIISELVDAVAYLHKYDIVHRDLKMENLLVGENPNDPTDEYYIKLTDFGLSIHKFGKGFETSLHDYCGTLHYMAPEIITKRAYTEMCDMWSVGVILYMLLVGNYPFFASDEKELKVIICTKEPVFKKTDLTAEATNLILQLLVKNPVNRIRATEVLQHPWMLDRKLSKNIEFNILDKMKEWKSEMKVETGSASDWVLGSFENLDKSRSVSKQAMQLPKTNIMFDRNKRRSSKSKETPLKPSQHNNHKKTGKNGVP</sequence>
<keyword evidence="2" id="KW-0808">Transferase</keyword>
<keyword evidence="5 9" id="KW-0067">ATP-binding</keyword>
<feature type="binding site" evidence="9 11">
    <location>
        <position position="85"/>
    </location>
    <ligand>
        <name>ATP</name>
        <dbReference type="ChEBI" id="CHEBI:30616"/>
    </ligand>
</feature>
<protein>
    <recommendedName>
        <fullName evidence="14">Protein kinase domain-containing protein</fullName>
    </recommendedName>
</protein>
<evidence type="ECO:0000256" key="6">
    <source>
        <dbReference type="ARBA" id="ARBA00047899"/>
    </source>
</evidence>
<evidence type="ECO:0000256" key="13">
    <source>
        <dbReference type="SAM" id="MobiDB-lite"/>
    </source>
</evidence>
<feature type="active site" description="Proton acceptor" evidence="8">
    <location>
        <position position="175"/>
    </location>
</feature>
<evidence type="ECO:0000256" key="2">
    <source>
        <dbReference type="ARBA" id="ARBA00022679"/>
    </source>
</evidence>
<comment type="catalytic activity">
    <reaction evidence="6">
        <text>L-threonyl-[protein] + ATP = O-phospho-L-threonyl-[protein] + ADP + H(+)</text>
        <dbReference type="Rhea" id="RHEA:46608"/>
        <dbReference type="Rhea" id="RHEA-COMP:11060"/>
        <dbReference type="Rhea" id="RHEA-COMP:11605"/>
        <dbReference type="ChEBI" id="CHEBI:15378"/>
        <dbReference type="ChEBI" id="CHEBI:30013"/>
        <dbReference type="ChEBI" id="CHEBI:30616"/>
        <dbReference type="ChEBI" id="CHEBI:61977"/>
        <dbReference type="ChEBI" id="CHEBI:456216"/>
        <dbReference type="EC" id="2.7.11.1"/>
    </reaction>
</comment>
<dbReference type="InterPro" id="IPR011009">
    <property type="entry name" value="Kinase-like_dom_sf"/>
</dbReference>
<evidence type="ECO:0000313" key="15">
    <source>
        <dbReference type="EMBL" id="KAJ3657948.1"/>
    </source>
</evidence>
<evidence type="ECO:0000256" key="11">
    <source>
        <dbReference type="PROSITE-ProRule" id="PRU10141"/>
    </source>
</evidence>
<dbReference type="PROSITE" id="PS00107">
    <property type="entry name" value="PROTEIN_KINASE_ATP"/>
    <property type="match status" value="1"/>
</dbReference>
<accession>A0AA38IMP9</accession>
<evidence type="ECO:0000256" key="1">
    <source>
        <dbReference type="ARBA" id="ARBA00022527"/>
    </source>
</evidence>
<dbReference type="GO" id="GO:0005524">
    <property type="term" value="F:ATP binding"/>
    <property type="evidence" value="ECO:0007669"/>
    <property type="project" value="UniProtKB-UniRule"/>
</dbReference>
<dbReference type="InterPro" id="IPR008271">
    <property type="entry name" value="Ser/Thr_kinase_AS"/>
</dbReference>
<dbReference type="Gene3D" id="1.10.510.10">
    <property type="entry name" value="Transferase(Phosphotransferase) domain 1"/>
    <property type="match status" value="1"/>
</dbReference>
<keyword evidence="3 9" id="KW-0547">Nucleotide-binding</keyword>
<dbReference type="SMART" id="SM00220">
    <property type="entry name" value="S_TKc"/>
    <property type="match status" value="1"/>
</dbReference>
<dbReference type="InterPro" id="IPR030616">
    <property type="entry name" value="Aur-like"/>
</dbReference>
<feature type="binding site" evidence="9">
    <location>
        <begin position="179"/>
        <end position="180"/>
    </location>
    <ligand>
        <name>ATP</name>
        <dbReference type="ChEBI" id="CHEBI:30616"/>
    </ligand>
</feature>
<comment type="similarity">
    <text evidence="12">Belongs to the protein kinase superfamily.</text>
</comment>
<comment type="caution">
    <text evidence="15">The sequence shown here is derived from an EMBL/GenBank/DDBJ whole genome shotgun (WGS) entry which is preliminary data.</text>
</comment>
<reference evidence="15" key="1">
    <citation type="journal article" date="2023" name="G3 (Bethesda)">
        <title>Whole genome assemblies of Zophobas morio and Tenebrio molitor.</title>
        <authorList>
            <person name="Kaur S."/>
            <person name="Stinson S.A."/>
            <person name="diCenzo G.C."/>
        </authorList>
    </citation>
    <scope>NUCLEOTIDE SEQUENCE</scope>
    <source>
        <strain evidence="15">QUZm001</strain>
    </source>
</reference>
<keyword evidence="16" id="KW-1185">Reference proteome</keyword>
<proteinExistence type="inferred from homology"/>
<dbReference type="PANTHER" id="PTHR24350">
    <property type="entry name" value="SERINE/THREONINE-PROTEIN KINASE IAL-RELATED"/>
    <property type="match status" value="1"/>
</dbReference>
<keyword evidence="4" id="KW-0418">Kinase</keyword>
<evidence type="ECO:0000256" key="12">
    <source>
        <dbReference type="RuleBase" id="RU000304"/>
    </source>
</evidence>
<dbReference type="GO" id="GO:0004674">
    <property type="term" value="F:protein serine/threonine kinase activity"/>
    <property type="evidence" value="ECO:0007669"/>
    <property type="project" value="UniProtKB-KW"/>
</dbReference>
<evidence type="ECO:0000256" key="9">
    <source>
        <dbReference type="PIRSR" id="PIRSR630616-2"/>
    </source>
</evidence>
<evidence type="ECO:0000256" key="5">
    <source>
        <dbReference type="ARBA" id="ARBA00022840"/>
    </source>
</evidence>
<evidence type="ECO:0000313" key="16">
    <source>
        <dbReference type="Proteomes" id="UP001168821"/>
    </source>
</evidence>
<dbReference type="Proteomes" id="UP001168821">
    <property type="component" value="Unassembled WGS sequence"/>
</dbReference>
<dbReference type="PROSITE" id="PS00108">
    <property type="entry name" value="PROTEIN_KINASE_ST"/>
    <property type="match status" value="1"/>
</dbReference>